<dbReference type="RefSeq" id="WP_118911283.1">
    <property type="nucleotide sequence ID" value="NZ_QOCS01000034.1"/>
</dbReference>
<dbReference type="InterPro" id="IPR017853">
    <property type="entry name" value="GH"/>
</dbReference>
<dbReference type="InterPro" id="IPR002053">
    <property type="entry name" value="Glyco_hydro_25"/>
</dbReference>
<dbReference type="Gene3D" id="3.20.20.80">
    <property type="entry name" value="Glycosidases"/>
    <property type="match status" value="1"/>
</dbReference>
<comment type="caution">
    <text evidence="3">The sequence shown here is derived from an EMBL/GenBank/DDBJ whole genome shotgun (WGS) entry which is preliminary data.</text>
</comment>
<dbReference type="Proteomes" id="UP000284822">
    <property type="component" value="Unassembled WGS sequence"/>
</dbReference>
<evidence type="ECO:0000313" key="4">
    <source>
        <dbReference type="Proteomes" id="UP000284822"/>
    </source>
</evidence>
<accession>A0A3R6V5L1</accession>
<evidence type="ECO:0000256" key="1">
    <source>
        <dbReference type="ARBA" id="ARBA00010646"/>
    </source>
</evidence>
<dbReference type="SUPFAM" id="SSF51445">
    <property type="entry name" value="(Trans)glycosidases"/>
    <property type="match status" value="1"/>
</dbReference>
<reference evidence="3 4" key="1">
    <citation type="submission" date="2018-07" db="EMBL/GenBank/DDBJ databases">
        <title>Genome sequences of six Lactobacillus spp. isolated from bumble bee guts.</title>
        <authorList>
            <person name="Motta E.V.S."/>
            <person name="Moran N.A."/>
        </authorList>
    </citation>
    <scope>NUCLEOTIDE SEQUENCE [LARGE SCALE GENOMIC DNA]</scope>
    <source>
        <strain evidence="3 4">LV-8.1</strain>
    </source>
</reference>
<sequence length="252" mass="29382">MQKSYQAKHAYHGHFMHQKIFLAIVVLIIFGTLFGLLLLNRWQKAGRPDTQEYPVLGVSLSQEDGYQDFRLLKKHGVDFVYLKATQGADYFDDNFLSNYWRIQGAQLPFGVYHYFSFTSLPQAQFDNFKTSIGQQIGNLPIVIQLNDYQNPHPATKKIRQSVSQLRTLLVNYYQRKVIIQTTPTFAKIFNNPKDTVWLQAPKLPLHKRQDIDFWEYSQQGKIPSLASTNLYHMSVFIGNENHWQHYVQTGGY</sequence>
<evidence type="ECO:0000256" key="2">
    <source>
        <dbReference type="SAM" id="Phobius"/>
    </source>
</evidence>
<dbReference type="GO" id="GO:0009253">
    <property type="term" value="P:peptidoglycan catabolic process"/>
    <property type="evidence" value="ECO:0007669"/>
    <property type="project" value="InterPro"/>
</dbReference>
<dbReference type="GO" id="GO:0016998">
    <property type="term" value="P:cell wall macromolecule catabolic process"/>
    <property type="evidence" value="ECO:0007669"/>
    <property type="project" value="InterPro"/>
</dbReference>
<dbReference type="EMBL" id="QOCS01000034">
    <property type="protein sequence ID" value="RHW44286.1"/>
    <property type="molecule type" value="Genomic_DNA"/>
</dbReference>
<keyword evidence="2" id="KW-0812">Transmembrane</keyword>
<name>A0A3R6V5L1_9LACO</name>
<keyword evidence="3" id="KW-0378">Hydrolase</keyword>
<gene>
    <name evidence="3" type="ORF">DS832_09090</name>
</gene>
<dbReference type="AlphaFoldDB" id="A0A3R6V5L1"/>
<dbReference type="PANTHER" id="PTHR34135">
    <property type="entry name" value="LYSOZYME"/>
    <property type="match status" value="1"/>
</dbReference>
<dbReference type="PANTHER" id="PTHR34135:SF2">
    <property type="entry name" value="LYSOZYME"/>
    <property type="match status" value="1"/>
</dbReference>
<dbReference type="GO" id="GO:0003796">
    <property type="term" value="F:lysozyme activity"/>
    <property type="evidence" value="ECO:0007669"/>
    <property type="project" value="InterPro"/>
</dbReference>
<dbReference type="GO" id="GO:0016052">
    <property type="term" value="P:carbohydrate catabolic process"/>
    <property type="evidence" value="ECO:0007669"/>
    <property type="project" value="TreeGrafter"/>
</dbReference>
<evidence type="ECO:0000313" key="3">
    <source>
        <dbReference type="EMBL" id="RHW44286.1"/>
    </source>
</evidence>
<dbReference type="Pfam" id="PF01183">
    <property type="entry name" value="Glyco_hydro_25"/>
    <property type="match status" value="1"/>
</dbReference>
<keyword evidence="2" id="KW-1133">Transmembrane helix</keyword>
<organism evidence="3 4">
    <name type="scientific">Bombilactobacillus bombi</name>
    <dbReference type="NCBI Taxonomy" id="1303590"/>
    <lineage>
        <taxon>Bacteria</taxon>
        <taxon>Bacillati</taxon>
        <taxon>Bacillota</taxon>
        <taxon>Bacilli</taxon>
        <taxon>Lactobacillales</taxon>
        <taxon>Lactobacillaceae</taxon>
        <taxon>Bombilactobacillus</taxon>
    </lineage>
</organism>
<proteinExistence type="inferred from homology"/>
<protein>
    <submittedName>
        <fullName evidence="3">Glycosyl hydrolase</fullName>
    </submittedName>
</protein>
<feature type="transmembrane region" description="Helical" evidence="2">
    <location>
        <begin position="20"/>
        <end position="39"/>
    </location>
</feature>
<keyword evidence="2" id="KW-0472">Membrane</keyword>
<comment type="similarity">
    <text evidence="1">Belongs to the glycosyl hydrolase 25 family.</text>
</comment>
<dbReference type="PROSITE" id="PS51904">
    <property type="entry name" value="GLYCOSYL_HYDROL_F25_2"/>
    <property type="match status" value="1"/>
</dbReference>